<gene>
    <name evidence="2" type="ORF">ITI46_32580</name>
</gene>
<evidence type="ECO:0000256" key="1">
    <source>
        <dbReference type="SAM" id="MobiDB-lite"/>
    </source>
</evidence>
<reference evidence="2 3" key="1">
    <citation type="submission" date="2020-11" db="EMBL/GenBank/DDBJ databases">
        <title>Streptomyces spirodelae sp. nov., isolated from duckweed.</title>
        <authorList>
            <person name="Saimee Y."/>
            <person name="Duangmal K."/>
        </authorList>
    </citation>
    <scope>NUCLEOTIDE SEQUENCE [LARGE SCALE GENOMIC DNA]</scope>
    <source>
        <strain evidence="2 3">S16-07</strain>
    </source>
</reference>
<proteinExistence type="predicted"/>
<protein>
    <recommendedName>
        <fullName evidence="4">Methyltransferase</fullName>
    </recommendedName>
</protein>
<comment type="caution">
    <text evidence="2">The sequence shown here is derived from an EMBL/GenBank/DDBJ whole genome shotgun (WGS) entry which is preliminary data.</text>
</comment>
<name>A0ABS3XMW6_9ACTN</name>
<feature type="compositionally biased region" description="Basic and acidic residues" evidence="1">
    <location>
        <begin position="9"/>
        <end position="22"/>
    </location>
</feature>
<dbReference type="EMBL" id="JADKMA010000289">
    <property type="protein sequence ID" value="MBO8196342.1"/>
    <property type="molecule type" value="Genomic_DNA"/>
</dbReference>
<feature type="region of interest" description="Disordered" evidence="1">
    <location>
        <begin position="1"/>
        <end position="24"/>
    </location>
</feature>
<sequence length="74" mass="8022">MNASPAQPDVRHADIPAKRPDGETASLRRWVLQEHVWTKLLDQAGLTRIAVDVLLGGDGPRPADTLLVTARCPS</sequence>
<dbReference type="Proteomes" id="UP001519064">
    <property type="component" value="Unassembled WGS sequence"/>
</dbReference>
<keyword evidence="3" id="KW-1185">Reference proteome</keyword>
<evidence type="ECO:0000313" key="2">
    <source>
        <dbReference type="EMBL" id="MBO8196342.1"/>
    </source>
</evidence>
<evidence type="ECO:0008006" key="4">
    <source>
        <dbReference type="Google" id="ProtNLM"/>
    </source>
</evidence>
<organism evidence="2 3">
    <name type="scientific">Streptomyces oryzae</name>
    <dbReference type="NCBI Taxonomy" id="1434886"/>
    <lineage>
        <taxon>Bacteria</taxon>
        <taxon>Bacillati</taxon>
        <taxon>Actinomycetota</taxon>
        <taxon>Actinomycetes</taxon>
        <taxon>Kitasatosporales</taxon>
        <taxon>Streptomycetaceae</taxon>
        <taxon>Streptomyces</taxon>
    </lineage>
</organism>
<evidence type="ECO:0000313" key="3">
    <source>
        <dbReference type="Proteomes" id="UP001519064"/>
    </source>
</evidence>
<accession>A0ABS3XMW6</accession>